<dbReference type="InterPro" id="IPR040632">
    <property type="entry name" value="Sulfotransfer_4"/>
</dbReference>
<dbReference type="PANTHER" id="PTHR36978">
    <property type="entry name" value="P-LOOP CONTAINING NUCLEOTIDE TRIPHOSPHATE HYDROLASE"/>
    <property type="match status" value="1"/>
</dbReference>
<dbReference type="AlphaFoldDB" id="A0A1X6YNB5"/>
<dbReference type="Pfam" id="PF17784">
    <property type="entry name" value="Sulfotransfer_4"/>
    <property type="match status" value="1"/>
</dbReference>
<dbReference type="Proteomes" id="UP000193207">
    <property type="component" value="Unassembled WGS sequence"/>
</dbReference>
<evidence type="ECO:0000313" key="2">
    <source>
        <dbReference type="Proteomes" id="UP000193207"/>
    </source>
</evidence>
<reference evidence="1 2" key="1">
    <citation type="submission" date="2017-03" db="EMBL/GenBank/DDBJ databases">
        <authorList>
            <person name="Afonso C.L."/>
            <person name="Miller P.J."/>
            <person name="Scott M.A."/>
            <person name="Spackman E."/>
            <person name="Goraichik I."/>
            <person name="Dimitrov K.M."/>
            <person name="Suarez D.L."/>
            <person name="Swayne D.E."/>
        </authorList>
    </citation>
    <scope>NUCLEOTIDE SEQUENCE [LARGE SCALE GENOMIC DNA]</scope>
    <source>
        <strain evidence="1 2">CECT 8110</strain>
    </source>
</reference>
<proteinExistence type="predicted"/>
<dbReference type="RefSeq" id="WP_085816668.1">
    <property type="nucleotide sequence ID" value="NZ_FWFU01000001.1"/>
</dbReference>
<evidence type="ECO:0000313" key="1">
    <source>
        <dbReference type="EMBL" id="SLN25634.1"/>
    </source>
</evidence>
<dbReference type="EMBL" id="FWFU01000001">
    <property type="protein sequence ID" value="SLN25634.1"/>
    <property type="molecule type" value="Genomic_DNA"/>
</dbReference>
<dbReference type="SUPFAM" id="SSF52540">
    <property type="entry name" value="P-loop containing nucleoside triphosphate hydrolases"/>
    <property type="match status" value="1"/>
</dbReference>
<dbReference type="OrthoDB" id="9806624at2"/>
<sequence>MALQVIGSGFGRTGTKSLKAALERLGFGPCHHMHEIIADPGQVNHWQTVAAGGKVDWSVVFAGYRAQVDWPGAHVWRDTARAFPHARIVHTTRPDDTWWASFERTIAMLMQRRADLALPQHMRDMLDAWDVMVGQGVFGGDLTDRDAAIEAYHAHTLAVRQELPRERLLLFDVAEGWAPLCDFLGVDVPDEPFPHHNLRADFWEALGGDPT</sequence>
<dbReference type="PANTHER" id="PTHR36978:SF4">
    <property type="entry name" value="P-LOOP CONTAINING NUCLEOSIDE TRIPHOSPHATE HYDROLASE PROTEIN"/>
    <property type="match status" value="1"/>
</dbReference>
<protein>
    <recommendedName>
        <fullName evidence="3">Sulfotransferase family protein</fullName>
    </recommendedName>
</protein>
<evidence type="ECO:0008006" key="3">
    <source>
        <dbReference type="Google" id="ProtNLM"/>
    </source>
</evidence>
<gene>
    <name evidence="1" type="ORF">ROH8110_01145</name>
</gene>
<name>A0A1X6YNB5_9RHOB</name>
<dbReference type="InterPro" id="IPR027417">
    <property type="entry name" value="P-loop_NTPase"/>
</dbReference>
<organism evidence="1 2">
    <name type="scientific">Roseovarius halotolerans</name>
    <dbReference type="NCBI Taxonomy" id="505353"/>
    <lineage>
        <taxon>Bacteria</taxon>
        <taxon>Pseudomonadati</taxon>
        <taxon>Pseudomonadota</taxon>
        <taxon>Alphaproteobacteria</taxon>
        <taxon>Rhodobacterales</taxon>
        <taxon>Roseobacteraceae</taxon>
        <taxon>Roseovarius</taxon>
    </lineage>
</organism>
<accession>A0A1X6YNB5</accession>
<dbReference type="Gene3D" id="3.40.50.300">
    <property type="entry name" value="P-loop containing nucleotide triphosphate hydrolases"/>
    <property type="match status" value="1"/>
</dbReference>
<keyword evidence="2" id="KW-1185">Reference proteome</keyword>